<keyword evidence="3" id="KW-0813">Transport</keyword>
<name>A0A109JWC9_9HYPH</name>
<dbReference type="InterPro" id="IPR051010">
    <property type="entry name" value="BCAA_transport"/>
</dbReference>
<comment type="caution">
    <text evidence="5">The sequence shown here is derived from an EMBL/GenBank/DDBJ whole genome shotgun (WGS) entry which is preliminary data.</text>
</comment>
<organism evidence="5 6">
    <name type="scientific">Rhizobium altiplani</name>
    <dbReference type="NCBI Taxonomy" id="1864509"/>
    <lineage>
        <taxon>Bacteria</taxon>
        <taxon>Pseudomonadati</taxon>
        <taxon>Pseudomonadota</taxon>
        <taxon>Alphaproteobacteria</taxon>
        <taxon>Hyphomicrobiales</taxon>
        <taxon>Rhizobiaceae</taxon>
        <taxon>Rhizobium/Agrobacterium group</taxon>
        <taxon>Rhizobium</taxon>
    </lineage>
</organism>
<evidence type="ECO:0000256" key="1">
    <source>
        <dbReference type="ARBA" id="ARBA00010062"/>
    </source>
</evidence>
<dbReference type="PANTHER" id="PTHR30483">
    <property type="entry name" value="LEUCINE-SPECIFIC-BINDING PROTEIN"/>
    <property type="match status" value="1"/>
</dbReference>
<evidence type="ECO:0000256" key="2">
    <source>
        <dbReference type="ARBA" id="ARBA00022729"/>
    </source>
</evidence>
<dbReference type="Gene3D" id="3.40.50.2300">
    <property type="match status" value="2"/>
</dbReference>
<dbReference type="CDD" id="cd06337">
    <property type="entry name" value="PBP1_ABC_ligand_binding-like"/>
    <property type="match status" value="1"/>
</dbReference>
<dbReference type="PANTHER" id="PTHR30483:SF6">
    <property type="entry name" value="PERIPLASMIC BINDING PROTEIN OF ABC TRANSPORTER FOR NATURAL AMINO ACIDS"/>
    <property type="match status" value="1"/>
</dbReference>
<protein>
    <submittedName>
        <fullName evidence="5">ABC transporter substrate-binding protein</fullName>
    </submittedName>
</protein>
<sequence length="432" mass="47407">MSMSRINLSMSRRHVVKGLTVGAAATMAPGFMTRALAAPKTIKIGLVQPTTGPLAFFTEHIPFVLDQVKKATGGNVTINGTKHPFEIIIKDSQSNPNRASEVAQELILQDEVDLIATFATPETVNPVSDQCEVNGVPCISNDAPLEPYFFGRNGDPKLGWDWTYNFFFSGQELAETMVPYWKKLRPEGVIGGLWPNDGDGIAQSNKERGFPPFFEKHGFKVIDPGRFDMPASNYNAQIGAFKAAGVNIIQGVLPPPEFTTFWNSAAQQGFRPDIVYVGKACEFPAAMEPLGDRAIGLTAEVWWSKYHPYHSGLTGQSSEELSDAYEAASGRQWSLPLGFRHSLFEVVFDTLKRTQDPTDRGSIRDALKATNYRSIVGTIDFSKGPFPNTALTPLVVGQWQKGSKYPLELVIVDNTTTPEVPVNGEPSVIKYS</sequence>
<feature type="domain" description="Leucine-binding protein" evidence="4">
    <location>
        <begin position="41"/>
        <end position="402"/>
    </location>
</feature>
<evidence type="ECO:0000256" key="3">
    <source>
        <dbReference type="ARBA" id="ARBA00022970"/>
    </source>
</evidence>
<dbReference type="InterPro" id="IPR006311">
    <property type="entry name" value="TAT_signal"/>
</dbReference>
<accession>A0A109JWC9</accession>
<keyword evidence="6" id="KW-1185">Reference proteome</keyword>
<proteinExistence type="inferred from homology"/>
<dbReference type="InterPro" id="IPR028081">
    <property type="entry name" value="Leu-bd"/>
</dbReference>
<dbReference type="GO" id="GO:0006865">
    <property type="term" value="P:amino acid transport"/>
    <property type="evidence" value="ECO:0007669"/>
    <property type="project" value="UniProtKB-KW"/>
</dbReference>
<dbReference type="Pfam" id="PF13458">
    <property type="entry name" value="Peripla_BP_6"/>
    <property type="match status" value="1"/>
</dbReference>
<gene>
    <name evidence="5" type="ORF">AS026_34810</name>
</gene>
<dbReference type="PROSITE" id="PS51318">
    <property type="entry name" value="TAT"/>
    <property type="match status" value="1"/>
</dbReference>
<evidence type="ECO:0000313" key="6">
    <source>
        <dbReference type="Proteomes" id="UP000068164"/>
    </source>
</evidence>
<dbReference type="Proteomes" id="UP000068164">
    <property type="component" value="Unassembled WGS sequence"/>
</dbReference>
<evidence type="ECO:0000313" key="5">
    <source>
        <dbReference type="EMBL" id="KWV56099.1"/>
    </source>
</evidence>
<reference evidence="5 6" key="1">
    <citation type="submission" date="2015-11" db="EMBL/GenBank/DDBJ databases">
        <title>Draft Genome Sequence of the Strain BR 10423 (Rhizobium sp.) isolated from nodules of Mimosa pudica.</title>
        <authorList>
            <person name="Barauna A.C."/>
            <person name="Zilli J.E."/>
            <person name="Simoes-Araujo J.L."/>
            <person name="Reis V.M."/>
            <person name="James E.K."/>
            <person name="Reis F.B.Jr."/>
            <person name="Rouws L.F."/>
            <person name="Passos S.R."/>
            <person name="Gois S.R."/>
        </authorList>
    </citation>
    <scope>NUCLEOTIDE SEQUENCE [LARGE SCALE GENOMIC DNA]</scope>
    <source>
        <strain evidence="5 6">BR10423</strain>
    </source>
</reference>
<dbReference type="EMBL" id="LNCD01000042">
    <property type="protein sequence ID" value="KWV56099.1"/>
    <property type="molecule type" value="Genomic_DNA"/>
</dbReference>
<dbReference type="SUPFAM" id="SSF53822">
    <property type="entry name" value="Periplasmic binding protein-like I"/>
    <property type="match status" value="1"/>
</dbReference>
<dbReference type="InterPro" id="IPR028082">
    <property type="entry name" value="Peripla_BP_I"/>
</dbReference>
<comment type="similarity">
    <text evidence="1">Belongs to the leucine-binding protein family.</text>
</comment>
<dbReference type="AlphaFoldDB" id="A0A109JWC9"/>
<keyword evidence="2" id="KW-0732">Signal</keyword>
<evidence type="ECO:0000259" key="4">
    <source>
        <dbReference type="Pfam" id="PF13458"/>
    </source>
</evidence>
<keyword evidence="3" id="KW-0029">Amino-acid transport</keyword>